<dbReference type="Proteomes" id="UP000285624">
    <property type="component" value="Unassembled WGS sequence"/>
</dbReference>
<keyword evidence="1" id="KW-0677">Repeat</keyword>
<dbReference type="EMBL" id="MBDN02000456">
    <property type="protein sequence ID" value="RLN75173.1"/>
    <property type="molecule type" value="Genomic_DNA"/>
</dbReference>
<dbReference type="Proteomes" id="UP000285883">
    <property type="component" value="Unassembled WGS sequence"/>
</dbReference>
<reference evidence="4 5" key="1">
    <citation type="submission" date="2018-07" db="EMBL/GenBank/DDBJ databases">
        <title>Genome sequencing of oomycete isolates from Chile give support for New Zealand origin for Phytophthora kernoviae and make available the first Nothophytophthora sp. genome.</title>
        <authorList>
            <person name="Studholme D.J."/>
            <person name="Sanfuentes E."/>
            <person name="Panda P."/>
            <person name="Hill R."/>
            <person name="Sambles C."/>
            <person name="Grant M."/>
            <person name="Williams N.M."/>
            <person name="Mcdougal R.L."/>
        </authorList>
    </citation>
    <scope>NUCLEOTIDE SEQUENCE [LARGE SCALE GENOMIC DNA]</scope>
    <source>
        <strain evidence="2">Chile2</strain>
        <strain evidence="3">Chile4</strain>
    </source>
</reference>
<keyword evidence="4" id="KW-1185">Reference proteome</keyword>
<dbReference type="STRING" id="325452.A0A3R7KQA4"/>
<dbReference type="InterPro" id="IPR002885">
    <property type="entry name" value="PPR_rpt"/>
</dbReference>
<sequence>MERAQEIVTGWMLRHVDPAMPGQDATVMVMVADAMQDHEFVMKVYTCLRDAGVSPSPLTLEYTAAACAQLGHWRTALEVIEFMHQAVEIMQPSLDIYENAIVSCHVAKKWMRAKHLLEEMRSYGLEASPELHVASIKLCIDSGETTATRVLLQSFLDVYDEDFDLEEKQETLTELFHAAVDAKSLPQARFFREQMLARDFAISKEIYTQLIQLCAIQRQWYQGRVLLAQFVDINARPPKAAPSNLYTDDALYLLDEMHTQDFETPLSVHNAALRNFGQISLFADASRVFADMRERRVAPDATSFAAMMCSCGTRVEESESFFDELKRENCEPSLDVAHAYLLVPSRAEEWEEVLRRYTILREESLFKDLQLEADVRIQAQVAVAYGRLRRSEEMLRVFTTMKVKGMEPNLWVYGEALFAYIRQGQWRHTLMLFDHLFQHQTSEMQEKRTLENFSMLWDAAVLACVRGEQTERAAVLYDTIVQQRVPISPFTGERLIRLLTNVPSDTLWQSFKPMTRLHRSLDKSHSNPRVMNAVLMRIVEENDDALAEQIVADGESELKLVLNSMTYALMLRLYANQENQASFHWWWCKMEEAKVKMTVFMFRALMYQLKTLSLDCEDPAYLADIARFLQHDLPEISISAEGSADGTDIKQIAAELGRTTLDTMEDEQRVRKLLIGIVQDLPSDLSEDALAAYCASNDGTQALLLLRDLLATGYPLTDEHVVFFLTNSYTVEDSTSEFENSRPRSKNGVIVDMAALLLENEAVTMEAGCMSFLIRQIVELSNWQQRDAFEASTQEEIHVMKLMLVRAFSNFSAPQVTEFLSKVVDEHDLVHVQSVIAELQNEHDDE</sequence>
<evidence type="ECO:0008006" key="6">
    <source>
        <dbReference type="Google" id="ProtNLM"/>
    </source>
</evidence>
<evidence type="ECO:0000313" key="2">
    <source>
        <dbReference type="EMBL" id="RLN05954.1"/>
    </source>
</evidence>
<dbReference type="EMBL" id="MAYM02002053">
    <property type="protein sequence ID" value="RLN05954.1"/>
    <property type="molecule type" value="Genomic_DNA"/>
</dbReference>
<evidence type="ECO:0000256" key="1">
    <source>
        <dbReference type="ARBA" id="ARBA00022737"/>
    </source>
</evidence>
<evidence type="ECO:0000313" key="4">
    <source>
        <dbReference type="Proteomes" id="UP000285624"/>
    </source>
</evidence>
<name>A0A3R7KQA4_9STRA</name>
<dbReference type="InterPro" id="IPR011990">
    <property type="entry name" value="TPR-like_helical_dom_sf"/>
</dbReference>
<evidence type="ECO:0000313" key="5">
    <source>
        <dbReference type="Proteomes" id="UP000285883"/>
    </source>
</evidence>
<dbReference type="PANTHER" id="PTHR47447">
    <property type="entry name" value="OS03G0856100 PROTEIN"/>
    <property type="match status" value="1"/>
</dbReference>
<proteinExistence type="predicted"/>
<dbReference type="PANTHER" id="PTHR47447:SF24">
    <property type="entry name" value="PENTATRICOPEPTIDE REPEAT-CONTAINING PROTEIN"/>
    <property type="match status" value="1"/>
</dbReference>
<gene>
    <name evidence="2" type="ORF">BBI17_008524</name>
    <name evidence="3" type="ORF">BBO99_00008510</name>
</gene>
<dbReference type="Pfam" id="PF13812">
    <property type="entry name" value="PPR_3"/>
    <property type="match status" value="1"/>
</dbReference>
<comment type="caution">
    <text evidence="3">The sequence shown here is derived from an EMBL/GenBank/DDBJ whole genome shotgun (WGS) entry which is preliminary data.</text>
</comment>
<evidence type="ECO:0000313" key="3">
    <source>
        <dbReference type="EMBL" id="RLN75173.1"/>
    </source>
</evidence>
<organism evidence="3 4">
    <name type="scientific">Phytophthora kernoviae</name>
    <dbReference type="NCBI Taxonomy" id="325452"/>
    <lineage>
        <taxon>Eukaryota</taxon>
        <taxon>Sar</taxon>
        <taxon>Stramenopiles</taxon>
        <taxon>Oomycota</taxon>
        <taxon>Peronosporomycetes</taxon>
        <taxon>Peronosporales</taxon>
        <taxon>Peronosporaceae</taxon>
        <taxon>Phytophthora</taxon>
    </lineage>
</organism>
<protein>
    <recommendedName>
        <fullName evidence="6">Pentacotripeptide-repeat region of PRORP domain-containing protein</fullName>
    </recommendedName>
</protein>
<accession>A0A3R7KQA4</accession>
<dbReference type="Gene3D" id="1.25.40.10">
    <property type="entry name" value="Tetratricopeptide repeat domain"/>
    <property type="match status" value="4"/>
</dbReference>
<dbReference type="AlphaFoldDB" id="A0A3R7KQA4"/>